<dbReference type="InterPro" id="IPR043134">
    <property type="entry name" value="GTP-CH-I_N"/>
</dbReference>
<feature type="binding site" evidence="8">
    <location>
        <position position="90"/>
    </location>
    <ligand>
        <name>Zn(2+)</name>
        <dbReference type="ChEBI" id="CHEBI:29105"/>
    </ligand>
</feature>
<keyword evidence="7 8" id="KW-0342">GTP-binding</keyword>
<evidence type="ECO:0000256" key="7">
    <source>
        <dbReference type="ARBA" id="ARBA00023134"/>
    </source>
</evidence>
<dbReference type="FunFam" id="3.30.1130.10:FF:000001">
    <property type="entry name" value="GTP cyclohydrolase 1"/>
    <property type="match status" value="1"/>
</dbReference>
<keyword evidence="6 8" id="KW-0378">Hydrolase</keyword>
<dbReference type="HAMAP" id="MF_00223">
    <property type="entry name" value="FolE"/>
    <property type="match status" value="1"/>
</dbReference>
<feature type="binding site" evidence="8">
    <location>
        <position position="93"/>
    </location>
    <ligand>
        <name>Zn(2+)</name>
        <dbReference type="ChEBI" id="CHEBI:29105"/>
    </ligand>
</feature>
<dbReference type="EMBL" id="JSWE01000206">
    <property type="protein sequence ID" value="KIE04324.1"/>
    <property type="molecule type" value="Genomic_DNA"/>
</dbReference>
<evidence type="ECO:0000256" key="1">
    <source>
        <dbReference type="ARBA" id="ARBA00001052"/>
    </source>
</evidence>
<evidence type="ECO:0000313" key="11">
    <source>
        <dbReference type="Proteomes" id="UP000031258"/>
    </source>
</evidence>
<dbReference type="EC" id="3.5.4.16" evidence="8"/>
<keyword evidence="5 8" id="KW-0554">One-carbon metabolism</keyword>
<dbReference type="PROSITE" id="PS00860">
    <property type="entry name" value="GTP_CYCLOHYDROL_1_2"/>
    <property type="match status" value="1"/>
</dbReference>
<dbReference type="InterPro" id="IPR018234">
    <property type="entry name" value="GTP_CycHdrlase_I_CS"/>
</dbReference>
<dbReference type="NCBIfam" id="NF006825">
    <property type="entry name" value="PRK09347.1-2"/>
    <property type="match status" value="1"/>
</dbReference>
<proteinExistence type="inferred from homology"/>
<evidence type="ECO:0000256" key="4">
    <source>
        <dbReference type="ARBA" id="ARBA00011857"/>
    </source>
</evidence>
<protein>
    <recommendedName>
        <fullName evidence="8">GTP cyclohydrolase 1</fullName>
        <ecNumber evidence="8">3.5.4.16</ecNumber>
    </recommendedName>
    <alternativeName>
        <fullName evidence="8">GTP cyclohydrolase I</fullName>
        <shortName evidence="8">GTP-CH-I</shortName>
    </alternativeName>
</protein>
<dbReference type="InterPro" id="IPR020602">
    <property type="entry name" value="GTP_CycHdrlase_I_dom"/>
</dbReference>
<comment type="subunit">
    <text evidence="4">Toroid-shaped homodecamer, composed of two pentamers of five dimers.</text>
</comment>
<dbReference type="Proteomes" id="UP000031258">
    <property type="component" value="Unassembled WGS sequence"/>
</dbReference>
<feature type="binding site" evidence="8">
    <location>
        <position position="161"/>
    </location>
    <ligand>
        <name>Zn(2+)</name>
        <dbReference type="ChEBI" id="CHEBI:29105"/>
    </ligand>
</feature>
<dbReference type="PATRIC" id="fig|86105.3.peg.1866"/>
<evidence type="ECO:0000313" key="10">
    <source>
        <dbReference type="EMBL" id="KIE04324.1"/>
    </source>
</evidence>
<dbReference type="InterPro" id="IPR043133">
    <property type="entry name" value="GTP-CH-I_C/QueF"/>
</dbReference>
<dbReference type="UniPathway" id="UPA00848">
    <property type="reaction ID" value="UER00151"/>
</dbReference>
<dbReference type="GO" id="GO:0046654">
    <property type="term" value="P:tetrahydrofolate biosynthetic process"/>
    <property type="evidence" value="ECO:0007669"/>
    <property type="project" value="UniProtKB-UniRule"/>
</dbReference>
<comment type="subunit">
    <text evidence="8">Homopolymer.</text>
</comment>
<dbReference type="GO" id="GO:0008270">
    <property type="term" value="F:zinc ion binding"/>
    <property type="evidence" value="ECO:0007669"/>
    <property type="project" value="UniProtKB-UniRule"/>
</dbReference>
<keyword evidence="8" id="KW-0479">Metal-binding</keyword>
<comment type="similarity">
    <text evidence="3 8">Belongs to the GTP cyclohydrolase I family.</text>
</comment>
<keyword evidence="11" id="KW-1185">Reference proteome</keyword>
<dbReference type="NCBIfam" id="NF006826">
    <property type="entry name" value="PRK09347.1-3"/>
    <property type="match status" value="1"/>
</dbReference>
<sequence>MVRFMSKILEKDQAINQKAINAIRSLIECIGDDPGRSELKKSPYKILEVLQSYFAGYAVNSDEILAETIEEVEGYDDIIMLKDINFTSYCEHHFLPFSGKCHIGYIPNKKIAGIGKFVEVLEAFAGRLQIQERLTVLIAEAIYKNLQPKGVGVVIEAKHNCLSFKHQSCNNAVMRTGKMLGAFHEDYNIRNEFLSALK</sequence>
<dbReference type="GO" id="GO:0005525">
    <property type="term" value="F:GTP binding"/>
    <property type="evidence" value="ECO:0007669"/>
    <property type="project" value="UniProtKB-KW"/>
</dbReference>
<dbReference type="Pfam" id="PF01227">
    <property type="entry name" value="GTP_cyclohydroI"/>
    <property type="match status" value="1"/>
</dbReference>
<gene>
    <name evidence="10" type="primary">folE_2</name>
    <name evidence="8" type="synonym">folE</name>
    <name evidence="10" type="ORF">NF27_IN00650</name>
</gene>
<dbReference type="PANTHER" id="PTHR11109">
    <property type="entry name" value="GTP CYCLOHYDROLASE I"/>
    <property type="match status" value="1"/>
</dbReference>
<evidence type="ECO:0000259" key="9">
    <source>
        <dbReference type="Pfam" id="PF01227"/>
    </source>
</evidence>
<dbReference type="SUPFAM" id="SSF55620">
    <property type="entry name" value="Tetrahydrobiopterin biosynthesis enzymes-like"/>
    <property type="match status" value="1"/>
</dbReference>
<dbReference type="Gene3D" id="1.10.286.10">
    <property type="match status" value="1"/>
</dbReference>
<dbReference type="GO" id="GO:0003934">
    <property type="term" value="F:GTP cyclohydrolase I activity"/>
    <property type="evidence" value="ECO:0007669"/>
    <property type="project" value="UniProtKB-UniRule"/>
</dbReference>
<evidence type="ECO:0000256" key="8">
    <source>
        <dbReference type="HAMAP-Rule" id="MF_00223"/>
    </source>
</evidence>
<keyword evidence="8" id="KW-0547">Nucleotide-binding</keyword>
<keyword evidence="8" id="KW-0862">Zinc</keyword>
<evidence type="ECO:0000256" key="5">
    <source>
        <dbReference type="ARBA" id="ARBA00022563"/>
    </source>
</evidence>
<feature type="domain" description="GTP cyclohydrolase I" evidence="9">
    <location>
        <begin position="21"/>
        <end position="197"/>
    </location>
</feature>
<evidence type="ECO:0000256" key="6">
    <source>
        <dbReference type="ARBA" id="ARBA00022801"/>
    </source>
</evidence>
<accession>A0A0C1QFH9</accession>
<dbReference type="GO" id="GO:0006730">
    <property type="term" value="P:one-carbon metabolic process"/>
    <property type="evidence" value="ECO:0007669"/>
    <property type="project" value="UniProtKB-UniRule"/>
</dbReference>
<dbReference type="InterPro" id="IPR001474">
    <property type="entry name" value="GTP_CycHdrlase_I"/>
</dbReference>
<dbReference type="GO" id="GO:0006729">
    <property type="term" value="P:tetrahydrobiopterin biosynthetic process"/>
    <property type="evidence" value="ECO:0007669"/>
    <property type="project" value="TreeGrafter"/>
</dbReference>
<comment type="catalytic activity">
    <reaction evidence="1 8">
        <text>GTP + H2O = 7,8-dihydroneopterin 3'-triphosphate + formate + H(+)</text>
        <dbReference type="Rhea" id="RHEA:17473"/>
        <dbReference type="ChEBI" id="CHEBI:15377"/>
        <dbReference type="ChEBI" id="CHEBI:15378"/>
        <dbReference type="ChEBI" id="CHEBI:15740"/>
        <dbReference type="ChEBI" id="CHEBI:37565"/>
        <dbReference type="ChEBI" id="CHEBI:58462"/>
        <dbReference type="EC" id="3.5.4.16"/>
    </reaction>
</comment>
<comment type="caution">
    <text evidence="10">The sequence shown here is derived from an EMBL/GenBank/DDBJ whole genome shotgun (WGS) entry which is preliminary data.</text>
</comment>
<dbReference type="Gene3D" id="3.30.1130.10">
    <property type="match status" value="1"/>
</dbReference>
<dbReference type="STRING" id="86105.NF27_IN00650"/>
<evidence type="ECO:0000256" key="3">
    <source>
        <dbReference type="ARBA" id="ARBA00008085"/>
    </source>
</evidence>
<name>A0A0C1QFH9_9RICK</name>
<organism evidence="10 11">
    <name type="scientific">Candidatus Jidaibacter acanthamoebae</name>
    <dbReference type="NCBI Taxonomy" id="86105"/>
    <lineage>
        <taxon>Bacteria</taxon>
        <taxon>Pseudomonadati</taxon>
        <taxon>Pseudomonadota</taxon>
        <taxon>Alphaproteobacteria</taxon>
        <taxon>Rickettsiales</taxon>
        <taxon>Candidatus Midichloriaceae</taxon>
        <taxon>Candidatus Jidaibacter</taxon>
    </lineage>
</organism>
<dbReference type="GO" id="GO:0005737">
    <property type="term" value="C:cytoplasm"/>
    <property type="evidence" value="ECO:0007669"/>
    <property type="project" value="TreeGrafter"/>
</dbReference>
<reference evidence="10 11" key="1">
    <citation type="submission" date="2014-11" db="EMBL/GenBank/DDBJ databases">
        <title>A Rickettsiales Symbiont of Amoebae With Ancient Features.</title>
        <authorList>
            <person name="Schulz F."/>
            <person name="Martijn J."/>
            <person name="Wascher F."/>
            <person name="Kostanjsek R."/>
            <person name="Ettema T.J."/>
            <person name="Horn M."/>
        </authorList>
    </citation>
    <scope>NUCLEOTIDE SEQUENCE [LARGE SCALE GENOMIC DNA]</scope>
    <source>
        <strain evidence="10 11">UWC36</strain>
    </source>
</reference>
<comment type="pathway">
    <text evidence="2 8">Cofactor biosynthesis; 7,8-dihydroneopterin triphosphate biosynthesis; 7,8-dihydroneopterin triphosphate from GTP: step 1/1.</text>
</comment>
<evidence type="ECO:0000256" key="2">
    <source>
        <dbReference type="ARBA" id="ARBA00005080"/>
    </source>
</evidence>
<dbReference type="PANTHER" id="PTHR11109:SF7">
    <property type="entry name" value="GTP CYCLOHYDROLASE 1"/>
    <property type="match status" value="1"/>
</dbReference>
<dbReference type="PROSITE" id="PS00859">
    <property type="entry name" value="GTP_CYCLOHYDROL_1_1"/>
    <property type="match status" value="1"/>
</dbReference>
<dbReference type="AlphaFoldDB" id="A0A0C1QFH9"/>